<dbReference type="CDD" id="cd09135">
    <property type="entry name" value="PLDc_PGS1_euk_1"/>
    <property type="match status" value="1"/>
</dbReference>
<dbReference type="InterPro" id="IPR016270">
    <property type="entry name" value="PGS1"/>
</dbReference>
<evidence type="ECO:0000256" key="2">
    <source>
        <dbReference type="ARBA" id="ARBA00010682"/>
    </source>
</evidence>
<evidence type="ECO:0000256" key="4">
    <source>
        <dbReference type="ARBA" id="ARBA00022679"/>
    </source>
</evidence>
<organism evidence="13 14">
    <name type="scientific">Tulasnella calospora MUT 4182</name>
    <dbReference type="NCBI Taxonomy" id="1051891"/>
    <lineage>
        <taxon>Eukaryota</taxon>
        <taxon>Fungi</taxon>
        <taxon>Dikarya</taxon>
        <taxon>Basidiomycota</taxon>
        <taxon>Agaricomycotina</taxon>
        <taxon>Agaricomycetes</taxon>
        <taxon>Cantharellales</taxon>
        <taxon>Tulasnellaceae</taxon>
        <taxon>Tulasnella</taxon>
    </lineage>
</organism>
<protein>
    <recommendedName>
        <fullName evidence="10">CDP-diacylglycerol--glycerol-3-phosphate 3-phosphatidyltransferase</fullName>
        <ecNumber evidence="10">2.7.8.5</ecNumber>
    </recommendedName>
</protein>
<reference evidence="14" key="2">
    <citation type="submission" date="2015-01" db="EMBL/GenBank/DDBJ databases">
        <title>Evolutionary Origins and Diversification of the Mycorrhizal Mutualists.</title>
        <authorList>
            <consortium name="DOE Joint Genome Institute"/>
            <consortium name="Mycorrhizal Genomics Consortium"/>
            <person name="Kohler A."/>
            <person name="Kuo A."/>
            <person name="Nagy L.G."/>
            <person name="Floudas D."/>
            <person name="Copeland A."/>
            <person name="Barry K.W."/>
            <person name="Cichocki N."/>
            <person name="Veneault-Fourrey C."/>
            <person name="LaButti K."/>
            <person name="Lindquist E.A."/>
            <person name="Lipzen A."/>
            <person name="Lundell T."/>
            <person name="Morin E."/>
            <person name="Murat C."/>
            <person name="Riley R."/>
            <person name="Ohm R."/>
            <person name="Sun H."/>
            <person name="Tunlid A."/>
            <person name="Henrissat B."/>
            <person name="Grigoriev I.V."/>
            <person name="Hibbett D.S."/>
            <person name="Martin F."/>
        </authorList>
    </citation>
    <scope>NUCLEOTIDE SEQUENCE [LARGE SCALE GENOMIC DNA]</scope>
    <source>
        <strain evidence="14">MUT 4182</strain>
    </source>
</reference>
<dbReference type="PROSITE" id="PS50035">
    <property type="entry name" value="PLD"/>
    <property type="match status" value="1"/>
</dbReference>
<evidence type="ECO:0000256" key="7">
    <source>
        <dbReference type="ARBA" id="ARBA00023209"/>
    </source>
</evidence>
<keyword evidence="6 10" id="KW-0443">Lipid metabolism</keyword>
<dbReference type="Gene3D" id="3.30.870.10">
    <property type="entry name" value="Endonuclease Chain A"/>
    <property type="match status" value="2"/>
</dbReference>
<evidence type="ECO:0000256" key="9">
    <source>
        <dbReference type="ARBA" id="ARBA00048586"/>
    </source>
</evidence>
<dbReference type="PANTHER" id="PTHR12586:SF1">
    <property type="entry name" value="CDP-DIACYLGLYCEROL--GLYCEROL-3-PHOSPHATE 3-PHOSPHATIDYLTRANSFERASE, MITOCHONDRIAL"/>
    <property type="match status" value="1"/>
</dbReference>
<evidence type="ECO:0000256" key="6">
    <source>
        <dbReference type="ARBA" id="ARBA00023098"/>
    </source>
</evidence>
<keyword evidence="14" id="KW-1185">Reference proteome</keyword>
<dbReference type="GO" id="GO:0008444">
    <property type="term" value="F:CDP-diacylglycerol-glycerol-3-phosphate 3-phosphatidyltransferase activity"/>
    <property type="evidence" value="ECO:0007669"/>
    <property type="project" value="UniProtKB-EC"/>
</dbReference>
<keyword evidence="10" id="KW-0067">ATP-binding</keyword>
<keyword evidence="10" id="KW-0547">Nucleotide-binding</keyword>
<dbReference type="GO" id="GO:0032049">
    <property type="term" value="P:cardiolipin biosynthetic process"/>
    <property type="evidence" value="ECO:0007669"/>
    <property type="project" value="InterPro"/>
</dbReference>
<feature type="compositionally biased region" description="Basic and acidic residues" evidence="11">
    <location>
        <begin position="7"/>
        <end position="20"/>
    </location>
</feature>
<evidence type="ECO:0000256" key="10">
    <source>
        <dbReference type="RuleBase" id="RU365024"/>
    </source>
</evidence>
<comment type="subcellular location">
    <subcellularLocation>
        <location evidence="10">Mitochondrion</location>
    </subcellularLocation>
</comment>
<evidence type="ECO:0000256" key="5">
    <source>
        <dbReference type="ARBA" id="ARBA00022737"/>
    </source>
</evidence>
<name>A0A0C3PWB4_9AGAM</name>
<dbReference type="SMART" id="SM00155">
    <property type="entry name" value="PLDc"/>
    <property type="match status" value="2"/>
</dbReference>
<keyword evidence="7 10" id="KW-0594">Phospholipid biosynthesis</keyword>
<dbReference type="GO" id="GO:0005524">
    <property type="term" value="F:ATP binding"/>
    <property type="evidence" value="ECO:0007669"/>
    <property type="project" value="UniProtKB-KW"/>
</dbReference>
<gene>
    <name evidence="13" type="ORF">M407DRAFT_223260</name>
</gene>
<dbReference type="PANTHER" id="PTHR12586">
    <property type="entry name" value="CDP-DIACYLGLYCEROL--SERINE O-PHOSPHATIDYLTRANSFERASE"/>
    <property type="match status" value="1"/>
</dbReference>
<comment type="function">
    <text evidence="10">Functions in the biosynthesis of the anionic phospholipids phosphatidylglycerol and cardiolipin.</text>
</comment>
<feature type="region of interest" description="Disordered" evidence="11">
    <location>
        <begin position="1"/>
        <end position="20"/>
    </location>
</feature>
<keyword evidence="10" id="KW-0496">Mitochondrion</keyword>
<evidence type="ECO:0000259" key="12">
    <source>
        <dbReference type="PROSITE" id="PS50035"/>
    </source>
</evidence>
<dbReference type="EMBL" id="KN823230">
    <property type="protein sequence ID" value="KIO19290.1"/>
    <property type="molecule type" value="Genomic_DNA"/>
</dbReference>
<comment type="similarity">
    <text evidence="2 10">Belongs to the CDP-alcohol phosphatidyltransferase class-II family.</text>
</comment>
<dbReference type="HOGENOM" id="CLU_030471_1_0_1"/>
<dbReference type="STRING" id="1051891.A0A0C3PWB4"/>
<keyword evidence="5" id="KW-0677">Repeat</keyword>
<keyword evidence="3 10" id="KW-0444">Lipid biosynthesis</keyword>
<feature type="domain" description="PLD phosphodiesterase" evidence="12">
    <location>
        <begin position="213"/>
        <end position="234"/>
    </location>
</feature>
<evidence type="ECO:0000313" key="13">
    <source>
        <dbReference type="EMBL" id="KIO19290.1"/>
    </source>
</evidence>
<dbReference type="Proteomes" id="UP000054248">
    <property type="component" value="Unassembled WGS sequence"/>
</dbReference>
<sequence>MSAYESSRIEQNPKHRTTQREHCFPTKRVNLGRIVRVDIQRRREMGSSKDRHFGFNEGSFRLRDVRNDRDDLIGLTTLATALSATQPRFNLSGTDVRILRTPTEYYGNLIDMIKRARRRIVLSSLYIGTAEKELLQALHNALQSNPQLTLDLHLDLLRSTRPETPSTAEFLMPLIKSFGEDRVRTHLFRTPKLKGLTAKLVPRRFDEGWGTWHAKLYAVDDEVMISGANLNSSYFTDRQDRYLHFKHQPSLTNYVIDYASTMIPFTHRLVPVPGRESGPESYRAEWRNQQTGPTSFEASGKKAFESLQERWRTSQLAGPSGSDTAIFPVIQSGVLGVREEEMVIDKLFDCISQSPVPATVDLTSGYFGLYAPYKTRILSSPDSIRWRIVAAAPKANGFYGSKGISGRLPEAYTWLERRFWGAASKAGKISPQDSKVELSEWERQGWTYHAKGIWVRFGEDESHHSSKPTMSLFGSTNLNSRSANLDTELSFMMVTSSGQLSEALAEEVDGIREKASIVGRETWERSERHVRLSTIAMAKMVAGML</sequence>
<proteinExistence type="inferred from homology"/>
<evidence type="ECO:0000313" key="14">
    <source>
        <dbReference type="Proteomes" id="UP000054248"/>
    </source>
</evidence>
<dbReference type="OrthoDB" id="10250191at2759"/>
<dbReference type="SUPFAM" id="SSF56024">
    <property type="entry name" value="Phospholipase D/nuclease"/>
    <property type="match status" value="1"/>
</dbReference>
<comment type="pathway">
    <text evidence="1 10">Phospholipid metabolism; phosphatidylglycerol biosynthesis; phosphatidylglycerol from CDP-diacylglycerol: step 1/2.</text>
</comment>
<evidence type="ECO:0000256" key="11">
    <source>
        <dbReference type="SAM" id="MobiDB-lite"/>
    </source>
</evidence>
<comment type="catalytic activity">
    <reaction evidence="9 10">
        <text>a CDP-1,2-diacyl-sn-glycerol + sn-glycerol 3-phosphate = a 1,2-diacyl-sn-glycero-3-phospho-(1'-sn-glycero-3'-phosphate) + CMP + H(+)</text>
        <dbReference type="Rhea" id="RHEA:12593"/>
        <dbReference type="ChEBI" id="CHEBI:15378"/>
        <dbReference type="ChEBI" id="CHEBI:57597"/>
        <dbReference type="ChEBI" id="CHEBI:58332"/>
        <dbReference type="ChEBI" id="CHEBI:60110"/>
        <dbReference type="ChEBI" id="CHEBI:60377"/>
        <dbReference type="EC" id="2.7.8.5"/>
    </reaction>
</comment>
<evidence type="ECO:0000256" key="3">
    <source>
        <dbReference type="ARBA" id="ARBA00022516"/>
    </source>
</evidence>
<dbReference type="UniPathway" id="UPA00084">
    <property type="reaction ID" value="UER00503"/>
</dbReference>
<evidence type="ECO:0000256" key="1">
    <source>
        <dbReference type="ARBA" id="ARBA00005042"/>
    </source>
</evidence>
<dbReference type="GO" id="GO:0005739">
    <property type="term" value="C:mitochondrion"/>
    <property type="evidence" value="ECO:0007669"/>
    <property type="project" value="UniProtKB-SubCell"/>
</dbReference>
<dbReference type="AlphaFoldDB" id="A0A0C3PWB4"/>
<keyword evidence="4 10" id="KW-0808">Transferase</keyword>
<accession>A0A0C3PWB4</accession>
<reference evidence="13 14" key="1">
    <citation type="submission" date="2014-04" db="EMBL/GenBank/DDBJ databases">
        <authorList>
            <consortium name="DOE Joint Genome Institute"/>
            <person name="Kuo A."/>
            <person name="Girlanda M."/>
            <person name="Perotto S."/>
            <person name="Kohler A."/>
            <person name="Nagy L.G."/>
            <person name="Floudas D."/>
            <person name="Copeland A."/>
            <person name="Barry K.W."/>
            <person name="Cichocki N."/>
            <person name="Veneault-Fourrey C."/>
            <person name="LaButti K."/>
            <person name="Lindquist E.A."/>
            <person name="Lipzen A."/>
            <person name="Lundell T."/>
            <person name="Morin E."/>
            <person name="Murat C."/>
            <person name="Sun H."/>
            <person name="Tunlid A."/>
            <person name="Henrissat B."/>
            <person name="Grigoriev I.V."/>
            <person name="Hibbett D.S."/>
            <person name="Martin F."/>
            <person name="Nordberg H.P."/>
            <person name="Cantor M.N."/>
            <person name="Hua S.X."/>
        </authorList>
    </citation>
    <scope>NUCLEOTIDE SEQUENCE [LARGE SCALE GENOMIC DNA]</scope>
    <source>
        <strain evidence="13 14">MUT 4182</strain>
    </source>
</reference>
<evidence type="ECO:0000256" key="8">
    <source>
        <dbReference type="ARBA" id="ARBA00023264"/>
    </source>
</evidence>
<dbReference type="EC" id="2.7.8.5" evidence="10"/>
<dbReference type="CDD" id="cd09137">
    <property type="entry name" value="PLDc_PGS1_euk_2"/>
    <property type="match status" value="1"/>
</dbReference>
<keyword evidence="8 10" id="KW-1208">Phospholipid metabolism</keyword>
<dbReference type="InterPro" id="IPR001736">
    <property type="entry name" value="PLipase_D/transphosphatidylase"/>
</dbReference>